<dbReference type="NCBIfam" id="NF009003">
    <property type="entry name" value="PRK12348.1"/>
    <property type="match status" value="1"/>
</dbReference>
<evidence type="ECO:0000256" key="6">
    <source>
        <dbReference type="ARBA" id="ARBA00022833"/>
    </source>
</evidence>
<comment type="catalytic activity">
    <reaction evidence="1">
        <text>L-ribulose 5-phosphate = D-xylulose 5-phosphate</text>
        <dbReference type="Rhea" id="RHEA:22368"/>
        <dbReference type="ChEBI" id="CHEBI:57737"/>
        <dbReference type="ChEBI" id="CHEBI:58226"/>
        <dbReference type="EC" id="5.1.3.4"/>
    </reaction>
</comment>
<accession>V5HJL6</accession>
<evidence type="ECO:0000313" key="10">
    <source>
        <dbReference type="EMBL" id="GAD89450.1"/>
    </source>
</evidence>
<dbReference type="FunFam" id="3.40.225.10:FF:000001">
    <property type="entry name" value="L-ribulose-5-phosphate 4-epimerase UlaF"/>
    <property type="match status" value="1"/>
</dbReference>
<dbReference type="InterPro" id="IPR001303">
    <property type="entry name" value="Aldolase_II/adducin_N"/>
</dbReference>
<evidence type="ECO:0000256" key="8">
    <source>
        <dbReference type="ARBA" id="ARBA00023277"/>
    </source>
</evidence>
<dbReference type="EMBL" id="BAUJ01000020">
    <property type="protein sequence ID" value="GAD89450.1"/>
    <property type="molecule type" value="Genomic_DNA"/>
</dbReference>
<evidence type="ECO:0000256" key="5">
    <source>
        <dbReference type="ARBA" id="ARBA00022723"/>
    </source>
</evidence>
<dbReference type="GO" id="GO:0008742">
    <property type="term" value="F:L-ribulose-phosphate 4-epimerase activity"/>
    <property type="evidence" value="ECO:0007669"/>
    <property type="project" value="UniProtKB-EC"/>
</dbReference>
<reference evidence="10 11" key="2">
    <citation type="submission" date="2013-11" db="EMBL/GenBank/DDBJ databases">
        <title>Whole genome shotgun sequence of Vibrio halioticoli NBRC 102217.</title>
        <authorList>
            <person name="Isaki S."/>
            <person name="Kimura A."/>
            <person name="Ohji S."/>
            <person name="Hosoyama A."/>
            <person name="Fujita N."/>
            <person name="Hashimoto M."/>
            <person name="Hosoyama Y."/>
            <person name="Yamazoe A."/>
        </authorList>
    </citation>
    <scope>NUCLEOTIDE SEQUENCE [LARGE SCALE GENOMIC DNA]</scope>
    <source>
        <strain evidence="10 11">NBRC 102217</strain>
    </source>
</reference>
<keyword evidence="8" id="KW-0119">Carbohydrate metabolism</keyword>
<proteinExistence type="inferred from homology"/>
<keyword evidence="5" id="KW-0479">Metal-binding</keyword>
<dbReference type="PANTHER" id="PTHR22789">
    <property type="entry name" value="FUCULOSE PHOSPHATE ALDOLASE"/>
    <property type="match status" value="1"/>
</dbReference>
<feature type="domain" description="Class II aldolase/adducin N-terminal" evidence="9">
    <location>
        <begin position="15"/>
        <end position="205"/>
    </location>
</feature>
<evidence type="ECO:0000313" key="11">
    <source>
        <dbReference type="Proteomes" id="UP000017800"/>
    </source>
</evidence>
<evidence type="ECO:0000256" key="3">
    <source>
        <dbReference type="ARBA" id="ARBA00010037"/>
    </source>
</evidence>
<dbReference type="PANTHER" id="PTHR22789:SF8">
    <property type="entry name" value="L-RIBULOSE-5-PHOSPHATE 4-EPIMERASE SGBE"/>
    <property type="match status" value="1"/>
</dbReference>
<dbReference type="GO" id="GO:0016832">
    <property type="term" value="F:aldehyde-lyase activity"/>
    <property type="evidence" value="ECO:0007669"/>
    <property type="project" value="TreeGrafter"/>
</dbReference>
<organism evidence="10 11">
    <name type="scientific">Vibrio halioticoli NBRC 102217</name>
    <dbReference type="NCBI Taxonomy" id="1219072"/>
    <lineage>
        <taxon>Bacteria</taxon>
        <taxon>Pseudomonadati</taxon>
        <taxon>Pseudomonadota</taxon>
        <taxon>Gammaproteobacteria</taxon>
        <taxon>Vibrionales</taxon>
        <taxon>Vibrionaceae</taxon>
        <taxon>Vibrio</taxon>
    </lineage>
</organism>
<dbReference type="InterPro" id="IPR050197">
    <property type="entry name" value="Aldolase_class_II_sugar_metab"/>
</dbReference>
<dbReference type="EC" id="5.1.3.4" evidence="4"/>
<dbReference type="Proteomes" id="UP000017800">
    <property type="component" value="Unassembled WGS sequence"/>
</dbReference>
<comment type="cofactor">
    <cofactor evidence="2">
        <name>Zn(2+)</name>
        <dbReference type="ChEBI" id="CHEBI:29105"/>
    </cofactor>
</comment>
<evidence type="ECO:0000256" key="7">
    <source>
        <dbReference type="ARBA" id="ARBA00023235"/>
    </source>
</evidence>
<dbReference type="GO" id="GO:0046872">
    <property type="term" value="F:metal ion binding"/>
    <property type="evidence" value="ECO:0007669"/>
    <property type="project" value="UniProtKB-KW"/>
</dbReference>
<evidence type="ECO:0000256" key="4">
    <source>
        <dbReference type="ARBA" id="ARBA00013186"/>
    </source>
</evidence>
<dbReference type="NCBIfam" id="NF006047">
    <property type="entry name" value="PRK08193.1"/>
    <property type="match status" value="1"/>
</dbReference>
<comment type="caution">
    <text evidence="10">The sequence shown here is derived from an EMBL/GenBank/DDBJ whole genome shotgun (WGS) entry which is preliminary data.</text>
</comment>
<dbReference type="AlphaFoldDB" id="V5HJL6"/>
<dbReference type="Gene3D" id="3.40.225.10">
    <property type="entry name" value="Class II aldolase/adducin N-terminal domain"/>
    <property type="match status" value="1"/>
</dbReference>
<gene>
    <name evidence="10" type="primary">ulaF</name>
    <name evidence="10" type="ORF">VHA01S_020_00340</name>
</gene>
<dbReference type="GO" id="GO:0019323">
    <property type="term" value="P:pentose catabolic process"/>
    <property type="evidence" value="ECO:0007669"/>
    <property type="project" value="TreeGrafter"/>
</dbReference>
<sequence>MPECNTPSVYQNLKQRVLKANLQLPKYGLVTFTWGNVSEIDRELGVIAIKPSGVEYDDMTINHIVVVDLNGAIIEGELNPSSDTATHIEIYKAFPNVGGVVHTHSRSATIWAQAGIDIPALGTTHADYFYGDIPCTRRLSNTEIAQEYERNTGLVIVEEFSQRRIDPMTVPSAIVAGHAPFSWGKNANDAVHNAVVLEEISAMALATRALNSGIKLQPELSDKHYLRKHGENAYYGQERH</sequence>
<protein>
    <recommendedName>
        <fullName evidence="4">L-ribulose-5-phosphate 4-epimerase</fullName>
        <ecNumber evidence="4">5.1.3.4</ecNumber>
    </recommendedName>
</protein>
<evidence type="ECO:0000256" key="2">
    <source>
        <dbReference type="ARBA" id="ARBA00001947"/>
    </source>
</evidence>
<dbReference type="eggNOG" id="COG0235">
    <property type="taxonomic scope" value="Bacteria"/>
</dbReference>
<dbReference type="CDD" id="cd00398">
    <property type="entry name" value="Aldolase_II"/>
    <property type="match status" value="1"/>
</dbReference>
<dbReference type="Pfam" id="PF00596">
    <property type="entry name" value="Aldolase_II"/>
    <property type="match status" value="1"/>
</dbReference>
<dbReference type="SMART" id="SM01007">
    <property type="entry name" value="Aldolase_II"/>
    <property type="match status" value="1"/>
</dbReference>
<dbReference type="InterPro" id="IPR036409">
    <property type="entry name" value="Aldolase_II/adducin_N_sf"/>
</dbReference>
<keyword evidence="7" id="KW-0413">Isomerase</keyword>
<dbReference type="GO" id="GO:0005829">
    <property type="term" value="C:cytosol"/>
    <property type="evidence" value="ECO:0007669"/>
    <property type="project" value="TreeGrafter"/>
</dbReference>
<name>V5HJL6_9VIBR</name>
<evidence type="ECO:0000256" key="1">
    <source>
        <dbReference type="ARBA" id="ARBA00001726"/>
    </source>
</evidence>
<evidence type="ECO:0000259" key="9">
    <source>
        <dbReference type="SMART" id="SM01007"/>
    </source>
</evidence>
<keyword evidence="6" id="KW-0862">Zinc</keyword>
<reference evidence="10 11" key="1">
    <citation type="submission" date="2013-10" db="EMBL/GenBank/DDBJ databases">
        <authorList>
            <person name="Ichikawa N."/>
            <person name="Kimura A."/>
            <person name="Ohji S."/>
            <person name="Hosoyama A."/>
            <person name="Fujita N."/>
        </authorList>
    </citation>
    <scope>NUCLEOTIDE SEQUENCE [LARGE SCALE GENOMIC DNA]</scope>
    <source>
        <strain evidence="10 11">NBRC 102217</strain>
    </source>
</reference>
<keyword evidence="11" id="KW-1185">Reference proteome</keyword>
<dbReference type="SUPFAM" id="SSF53639">
    <property type="entry name" value="AraD/HMP-PK domain-like"/>
    <property type="match status" value="1"/>
</dbReference>
<comment type="similarity">
    <text evidence="3">Belongs to the aldolase class II family. AraD/FucA subfamily.</text>
</comment>